<proteinExistence type="predicted"/>
<evidence type="ECO:0000313" key="2">
    <source>
        <dbReference type="EMBL" id="ETL32445.1"/>
    </source>
</evidence>
<gene>
    <name evidence="1" type="ORF">L915_15091</name>
    <name evidence="2" type="ORF">L916_14983</name>
</gene>
<organism evidence="2">
    <name type="scientific">Phytophthora nicotianae</name>
    <name type="common">Potato buckeye rot agent</name>
    <name type="synonym">Phytophthora parasitica</name>
    <dbReference type="NCBI Taxonomy" id="4792"/>
    <lineage>
        <taxon>Eukaryota</taxon>
        <taxon>Sar</taxon>
        <taxon>Stramenopiles</taxon>
        <taxon>Oomycota</taxon>
        <taxon>Peronosporomycetes</taxon>
        <taxon>Peronosporales</taxon>
        <taxon>Peronosporaceae</taxon>
        <taxon>Phytophthora</taxon>
    </lineage>
</organism>
<evidence type="ECO:0000313" key="1">
    <source>
        <dbReference type="EMBL" id="ETK79013.1"/>
    </source>
</evidence>
<reference evidence="1" key="1">
    <citation type="submission" date="2013-11" db="EMBL/GenBank/DDBJ databases">
        <title>The Genome Sequence of Phytophthora parasitica CJ02B3.</title>
        <authorList>
            <consortium name="The Broad Institute Genomics Platform"/>
            <person name="Russ C."/>
            <person name="Tyler B."/>
            <person name="Panabieres F."/>
            <person name="Shan W."/>
            <person name="Tripathy S."/>
            <person name="Grunwald N."/>
            <person name="Machado M."/>
            <person name="Johnson C.S."/>
            <person name="Arredondo F."/>
            <person name="Hong C."/>
            <person name="Coffey M."/>
            <person name="Young S.K."/>
            <person name="Zeng Q."/>
            <person name="Gargeya S."/>
            <person name="Fitzgerald M."/>
            <person name="Abouelleil A."/>
            <person name="Alvarado L."/>
            <person name="Chapman S.B."/>
            <person name="Gainer-Dewar J."/>
            <person name="Goldberg J."/>
            <person name="Griggs A."/>
            <person name="Gujja S."/>
            <person name="Hansen M."/>
            <person name="Howarth C."/>
            <person name="Imamovic A."/>
            <person name="Ireland A."/>
            <person name="Larimer J."/>
            <person name="McCowan C."/>
            <person name="Murphy C."/>
            <person name="Pearson M."/>
            <person name="Poon T.W."/>
            <person name="Priest M."/>
            <person name="Roberts A."/>
            <person name="Saif S."/>
            <person name="Shea T."/>
            <person name="Sykes S."/>
            <person name="Wortman J."/>
            <person name="Nusbaum C."/>
            <person name="Birren B."/>
        </authorList>
    </citation>
    <scope>NUCLEOTIDE SEQUENCE [LARGE SCALE GENOMIC DNA]</scope>
    <source>
        <strain evidence="1">CJ02B3</strain>
    </source>
</reference>
<dbReference type="Proteomes" id="UP000053236">
    <property type="component" value="Unassembled WGS sequence"/>
</dbReference>
<sequence length="82" mass="9932">MDMIRGTHNNLLKQNCISSHLHIYLQLQHLRVMWTIDRYNREIFNLENADWQYSFVGELDQYLSECDFPYSSDVPFVRVESF</sequence>
<dbReference type="EMBL" id="KI688112">
    <property type="protein sequence ID" value="ETK79013.1"/>
    <property type="molecule type" value="Genomic_DNA"/>
</dbReference>
<reference evidence="2" key="2">
    <citation type="submission" date="2013-11" db="EMBL/GenBank/DDBJ databases">
        <title>The Genome Sequence of Phytophthora parasitica CJ05E6.</title>
        <authorList>
            <consortium name="The Broad Institute Genomics Platform"/>
            <person name="Russ C."/>
            <person name="Tyler B."/>
            <person name="Panabieres F."/>
            <person name="Shan W."/>
            <person name="Tripathy S."/>
            <person name="Grunwald N."/>
            <person name="Machado M."/>
            <person name="Johnson C.S."/>
            <person name="Arredondo F."/>
            <person name="Hong C."/>
            <person name="Coffey M."/>
            <person name="Young S.K."/>
            <person name="Zeng Q."/>
            <person name="Gargeya S."/>
            <person name="Fitzgerald M."/>
            <person name="Abouelleil A."/>
            <person name="Alvarado L."/>
            <person name="Chapman S.B."/>
            <person name="Gainer-Dewar J."/>
            <person name="Goldberg J."/>
            <person name="Griggs A."/>
            <person name="Gujja S."/>
            <person name="Hansen M."/>
            <person name="Howarth C."/>
            <person name="Imamovic A."/>
            <person name="Ireland A."/>
            <person name="Larimer J."/>
            <person name="McCowan C."/>
            <person name="Murphy C."/>
            <person name="Pearson M."/>
            <person name="Poon T.W."/>
            <person name="Priest M."/>
            <person name="Roberts A."/>
            <person name="Saif S."/>
            <person name="Shea T."/>
            <person name="Sykes S."/>
            <person name="Wortman J."/>
            <person name="Nusbaum C."/>
            <person name="Birren B."/>
        </authorList>
    </citation>
    <scope>NUCLEOTIDE SEQUENCE [LARGE SCALE GENOMIC DNA]</scope>
    <source>
        <strain evidence="2">CJ05E6</strain>
    </source>
</reference>
<protein>
    <submittedName>
        <fullName evidence="2">Uncharacterized protein</fullName>
    </submittedName>
</protein>
<dbReference type="VEuPathDB" id="FungiDB:PPTG_21432"/>
<dbReference type="AlphaFoldDB" id="W2IEF8"/>
<name>W2IEF8_PHYNI</name>
<dbReference type="Proteomes" id="UP000053864">
    <property type="component" value="Unassembled WGS sequence"/>
</dbReference>
<accession>W2IEF8</accession>
<dbReference type="EMBL" id="KI674866">
    <property type="protein sequence ID" value="ETL32445.1"/>
    <property type="molecule type" value="Genomic_DNA"/>
</dbReference>